<dbReference type="Pfam" id="PF25534">
    <property type="entry name" value="DUF7918"/>
    <property type="match status" value="1"/>
</dbReference>
<feature type="compositionally biased region" description="Low complexity" evidence="1">
    <location>
        <begin position="643"/>
        <end position="653"/>
    </location>
</feature>
<feature type="region of interest" description="Disordered" evidence="1">
    <location>
        <begin position="281"/>
        <end position="345"/>
    </location>
</feature>
<name>A0AAI8YY31_9PEZI</name>
<feature type="compositionally biased region" description="Low complexity" evidence="1">
    <location>
        <begin position="622"/>
        <end position="632"/>
    </location>
</feature>
<accession>A0AAI8YY31</accession>
<dbReference type="InterPro" id="IPR057678">
    <property type="entry name" value="DUF7918"/>
</dbReference>
<feature type="compositionally biased region" description="Polar residues" evidence="1">
    <location>
        <begin position="564"/>
        <end position="579"/>
    </location>
</feature>
<evidence type="ECO:0000313" key="3">
    <source>
        <dbReference type="EMBL" id="CAK3997896.1"/>
    </source>
</evidence>
<evidence type="ECO:0000313" key="4">
    <source>
        <dbReference type="Proteomes" id="UP001296104"/>
    </source>
</evidence>
<feature type="compositionally biased region" description="Gly residues" evidence="1">
    <location>
        <begin position="596"/>
        <end position="608"/>
    </location>
</feature>
<comment type="caution">
    <text evidence="3">The sequence shown here is derived from an EMBL/GenBank/DDBJ whole genome shotgun (WGS) entry which is preliminary data.</text>
</comment>
<feature type="compositionally biased region" description="Basic and acidic residues" evidence="1">
    <location>
        <begin position="898"/>
        <end position="923"/>
    </location>
</feature>
<feature type="compositionally biased region" description="Basic and acidic residues" evidence="1">
    <location>
        <begin position="700"/>
        <end position="710"/>
    </location>
</feature>
<feature type="region of interest" description="Disordered" evidence="1">
    <location>
        <begin position="237"/>
        <end position="269"/>
    </location>
</feature>
<evidence type="ECO:0000256" key="1">
    <source>
        <dbReference type="SAM" id="MobiDB-lite"/>
    </source>
</evidence>
<feature type="compositionally biased region" description="Polar residues" evidence="1">
    <location>
        <begin position="503"/>
        <end position="514"/>
    </location>
</feature>
<evidence type="ECO:0000259" key="2">
    <source>
        <dbReference type="Pfam" id="PF25534"/>
    </source>
</evidence>
<dbReference type="PANTHER" id="PTHR36223:SF1">
    <property type="entry name" value="TRANSCRIPTION ELONGATION FACTOR EAF N-TERMINAL DOMAIN-CONTAINING PROTEIN"/>
    <property type="match status" value="1"/>
</dbReference>
<feature type="region of interest" description="Disordered" evidence="1">
    <location>
        <begin position="178"/>
        <end position="203"/>
    </location>
</feature>
<feature type="domain" description="DUF7918" evidence="2">
    <location>
        <begin position="16"/>
        <end position="154"/>
    </location>
</feature>
<protein>
    <recommendedName>
        <fullName evidence="2">DUF7918 domain-containing protein</fullName>
    </recommendedName>
</protein>
<feature type="region of interest" description="Disordered" evidence="1">
    <location>
        <begin position="450"/>
        <end position="741"/>
    </location>
</feature>
<dbReference type="Proteomes" id="UP001296104">
    <property type="component" value="Unassembled WGS sequence"/>
</dbReference>
<feature type="compositionally biased region" description="Gly residues" evidence="1">
    <location>
        <begin position="1001"/>
        <end position="1031"/>
    </location>
</feature>
<feature type="compositionally biased region" description="Low complexity" evidence="1">
    <location>
        <begin position="184"/>
        <end position="203"/>
    </location>
</feature>
<keyword evidence="4" id="KW-1185">Reference proteome</keyword>
<reference evidence="3" key="1">
    <citation type="submission" date="2023-11" db="EMBL/GenBank/DDBJ databases">
        <authorList>
            <person name="Alioto T."/>
            <person name="Alioto T."/>
            <person name="Gomez Garrido J."/>
        </authorList>
    </citation>
    <scope>NUCLEOTIDE SEQUENCE</scope>
</reference>
<feature type="compositionally biased region" description="Polar residues" evidence="1">
    <location>
        <begin position="462"/>
        <end position="482"/>
    </location>
</feature>
<feature type="compositionally biased region" description="Basic and acidic residues" evidence="1">
    <location>
        <begin position="544"/>
        <end position="563"/>
    </location>
</feature>
<proteinExistence type="predicted"/>
<organism evidence="3 4">
    <name type="scientific">Lecanosticta acicola</name>
    <dbReference type="NCBI Taxonomy" id="111012"/>
    <lineage>
        <taxon>Eukaryota</taxon>
        <taxon>Fungi</taxon>
        <taxon>Dikarya</taxon>
        <taxon>Ascomycota</taxon>
        <taxon>Pezizomycotina</taxon>
        <taxon>Dothideomycetes</taxon>
        <taxon>Dothideomycetidae</taxon>
        <taxon>Mycosphaerellales</taxon>
        <taxon>Mycosphaerellaceae</taxon>
        <taxon>Lecanosticta</taxon>
    </lineage>
</organism>
<dbReference type="AlphaFoldDB" id="A0AAI8YY31"/>
<dbReference type="PANTHER" id="PTHR36223">
    <property type="entry name" value="BETA-LACTAMASE-TYPE TRANSPEPTIDASE FOLD DOMAIN CONTAINING PROTEIN"/>
    <property type="match status" value="1"/>
</dbReference>
<sequence length="1031" mass="112005">MPTLKQITASLELGSSGARLKEYGHRYTDGGVEAFVVVPETDMPFHVHITSSGYIAPGLAAYVYMDGEYQSNRNRQRLQIPAPAMRAEEYEIDFNMRQKEEKSADGLFVARDWTFAKLKTANADKAPNANPHFAHNVGTIEVVILRCTDSGAPGSVQPAYSAIAPIGAPTVKDFATRSVRRSEAAAPAEPPSKIASKAASKAPSKAFTKKASEAGSAGYGGMLGLFDGAGDAPDYYESRHRKPYDRDPYSPRPFTVHGGHDRGQPAPRYQPFSEYRQRFEPAASRYGEPSPPTGAYDFQQRRRVPPQQPLESPQPARYNTQGRPIYDESAYGPQAQPRADRAYPNEPPGFDFIQDICRQVEAVWRLAFTERQKAMALHQEVQQYEQDPELHLAAVKALRHREQELQKLNDESNALLGSIFARMRRLDQASWTYCRDYLIFEKRLVPPNHPEVQQWPDPRMPQPTNHHTPASKSVKSGRSSAAQDDGWQQVGQGASGGDLWQKKMQQNGRATQAGGNDGWGASADQNAGNEKQDNGWGGGGDDIDQNKDNDIAGWRGDADKNDQNSHWSKPNNDHNQQGNVWGGPDENKVKSNASWGGDGAGKSAGGDGDAWDNKSKKSGTKNANDNWAAGDAWDSKSKKSGTKNANDNWAAGDAWDKNSNKPKPKSASNNWGGNNDQQQNDGAAWGNDAKSQSHQSKVKSWKDGGQDKIKAASGWGQKDASRSRANQSHRGYGGDSTGSERLEPIIKPYWAEWDQPKADVQKPKVKARDAYEFPAPPTVIAPMEKPASVSYGVQPGRGAKYSHTTYRPEYLDTMQKPYAIFTFKYRSRGALEKILGRKIDTSDVERAIDEAEREKLMRMPKDEIVQEMMRLKLAAGKEGGGGGGSKKPSSHANWGGGKADDKLKPEDSVSQRDWSAKPEKKSDNGGGWGGKPASKKQSQGGWGNQNNNNNGGGGGDWGKPASKKQSQGGWGNQDKNNGGGGGGDWGQAASKKKGSVKKDQGGGGEWGDNNGGGDDNAWGGGDAGGGPPGGW</sequence>
<feature type="compositionally biased region" description="Low complexity" evidence="1">
    <location>
        <begin position="665"/>
        <end position="685"/>
    </location>
</feature>
<feature type="region of interest" description="Disordered" evidence="1">
    <location>
        <begin position="859"/>
        <end position="1031"/>
    </location>
</feature>
<gene>
    <name evidence="3" type="ORF">LECACI_7A004109</name>
</gene>
<dbReference type="EMBL" id="CAVMBE010000021">
    <property type="protein sequence ID" value="CAK3997896.1"/>
    <property type="molecule type" value="Genomic_DNA"/>
</dbReference>